<feature type="binding site" evidence="5">
    <location>
        <begin position="83"/>
        <end position="84"/>
    </location>
    <ligand>
        <name>substrate</name>
    </ligand>
</feature>
<feature type="active site" evidence="5">
    <location>
        <position position="237"/>
    </location>
</feature>
<dbReference type="SUPFAM" id="SSF53474">
    <property type="entry name" value="alpha/beta-Hydrolases"/>
    <property type="match status" value="1"/>
</dbReference>
<dbReference type="Proteomes" id="UP000760480">
    <property type="component" value="Unassembled WGS sequence"/>
</dbReference>
<evidence type="ECO:0000256" key="4">
    <source>
        <dbReference type="ARBA" id="ARBA00022801"/>
    </source>
</evidence>
<dbReference type="Pfam" id="PF00561">
    <property type="entry name" value="Abhydrolase_1"/>
    <property type="match status" value="1"/>
</dbReference>
<evidence type="ECO:0000259" key="6">
    <source>
        <dbReference type="Pfam" id="PF00561"/>
    </source>
</evidence>
<comment type="function">
    <text evidence="5">The physiological role of BioH is to remove the methyl group introduced by BioC when the pimeloyl moiety is complete. It allows to synthesize pimeloyl-ACP via the fatty acid synthetic pathway through the hydrolysis of the ester bonds of pimeloyl-ACP esters.</text>
</comment>
<dbReference type="Gene3D" id="3.40.50.1820">
    <property type="entry name" value="alpha/beta hydrolase"/>
    <property type="match status" value="1"/>
</dbReference>
<sequence>MASSLYTETIGTGPDVVLVHGWGMHSGVWEDVVEALLDHYRVTLLDLPGHGYSRSMAAGHALNDLAAALAAATPSPAAWVGWSLGGLVAQQVALAAPKRVSRLVLVNSTPCFVQRPDWLCGIARPVLRRFAEELRQDHRAVLKRFIALEVHGSEHAGAQLHRLKAMLFQHGQPDVAALEDGLAILEASDLRAELPRIACPTLLLMGQRDQLVPAAAGEAMRDLLPDACLHVFPRAGHAPFFSHLPEFVAELRAFLDA</sequence>
<keyword evidence="8" id="KW-1185">Reference proteome</keyword>
<dbReference type="NCBIfam" id="TIGR01738">
    <property type="entry name" value="bioH"/>
    <property type="match status" value="1"/>
</dbReference>
<evidence type="ECO:0000256" key="1">
    <source>
        <dbReference type="ARBA" id="ARBA00022487"/>
    </source>
</evidence>
<comment type="caution">
    <text evidence="7">The sequence shown here is derived from an EMBL/GenBank/DDBJ whole genome shotgun (WGS) entry which is preliminary data.</text>
</comment>
<comment type="caution">
    <text evidence="5">Lacks conserved residue(s) required for the propagation of feature annotation.</text>
</comment>
<evidence type="ECO:0000256" key="3">
    <source>
        <dbReference type="ARBA" id="ARBA00022756"/>
    </source>
</evidence>
<gene>
    <name evidence="5 7" type="primary">bioH</name>
    <name evidence="7" type="ORF">E4P82_13575</name>
</gene>
<comment type="subunit">
    <text evidence="5">Monomer.</text>
</comment>
<protein>
    <recommendedName>
        <fullName evidence="5">Pimeloyl-[acyl-carrier protein] methyl ester esterase</fullName>
        <ecNumber evidence="5">3.1.1.85</ecNumber>
    </recommendedName>
    <alternativeName>
        <fullName evidence="5">Biotin synthesis protein BioH</fullName>
    </alternativeName>
    <alternativeName>
        <fullName evidence="5">Carboxylesterase BioH</fullName>
    </alternativeName>
</protein>
<feature type="binding site" evidence="5">
    <location>
        <position position="22"/>
    </location>
    <ligand>
        <name>substrate</name>
    </ligand>
</feature>
<dbReference type="PANTHER" id="PTHR43194">
    <property type="entry name" value="HYDROLASE ALPHA/BETA FOLD FAMILY"/>
    <property type="match status" value="1"/>
</dbReference>
<accession>A0ABX1TL52</accession>
<keyword evidence="4 5" id="KW-0378">Hydrolase</keyword>
<dbReference type="PRINTS" id="PR00111">
    <property type="entry name" value="ABHYDROLASE"/>
</dbReference>
<keyword evidence="2 5" id="KW-0963">Cytoplasm</keyword>
<dbReference type="InterPro" id="IPR010076">
    <property type="entry name" value="BioH"/>
</dbReference>
<comment type="similarity">
    <text evidence="5">Belongs to the AB hydrolase superfamily. Carboxylesterase BioH family.</text>
</comment>
<dbReference type="HAMAP" id="MF_01260">
    <property type="entry name" value="Carboxylester"/>
    <property type="match status" value="1"/>
</dbReference>
<evidence type="ECO:0000313" key="7">
    <source>
        <dbReference type="EMBL" id="NMQ20137.1"/>
    </source>
</evidence>
<keyword evidence="1 5" id="KW-0719">Serine esterase</keyword>
<comment type="pathway">
    <text evidence="5">Cofactor biosynthesis; biotin biosynthesis.</text>
</comment>
<reference evidence="7 8" key="1">
    <citation type="submission" date="2019-03" db="EMBL/GenBank/DDBJ databases">
        <title>Metabolic reconstructions from genomes of highly enriched 'Candidatus Accumulibacter' and 'Candidatus Competibacter' bioreactor populations.</title>
        <authorList>
            <person name="Annavajhala M.K."/>
            <person name="Welles L."/>
            <person name="Abbas B."/>
            <person name="Sorokin D."/>
            <person name="Park H."/>
            <person name="Van Loosdrecht M."/>
            <person name="Chandran K."/>
        </authorList>
    </citation>
    <scope>NUCLEOTIDE SEQUENCE [LARGE SCALE GENOMIC DNA]</scope>
    <source>
        <strain evidence="7 8">SBR_G</strain>
    </source>
</reference>
<dbReference type="EC" id="3.1.1.85" evidence="5"/>
<dbReference type="InterPro" id="IPR000073">
    <property type="entry name" value="AB_hydrolase_1"/>
</dbReference>
<evidence type="ECO:0000256" key="2">
    <source>
        <dbReference type="ARBA" id="ARBA00022490"/>
    </source>
</evidence>
<feature type="active site" evidence="5">
    <location>
        <position position="209"/>
    </location>
</feature>
<dbReference type="GO" id="GO:0090499">
    <property type="term" value="F:pimelyl-[acyl-carrier protein] methyl ester esterase activity"/>
    <property type="evidence" value="ECO:0007669"/>
    <property type="project" value="UniProtKB-EC"/>
</dbReference>
<dbReference type="EMBL" id="SPMZ01000039">
    <property type="protein sequence ID" value="NMQ20137.1"/>
    <property type="molecule type" value="Genomic_DNA"/>
</dbReference>
<name>A0ABX1TL52_9GAMM</name>
<proteinExistence type="inferred from homology"/>
<comment type="catalytic activity">
    <reaction evidence="5">
        <text>6-carboxyhexanoyl-[ACP] methyl ester + H2O = 6-carboxyhexanoyl-[ACP] + methanol + H(+)</text>
        <dbReference type="Rhea" id="RHEA:42700"/>
        <dbReference type="Rhea" id="RHEA-COMP:9955"/>
        <dbReference type="Rhea" id="RHEA-COMP:10186"/>
        <dbReference type="ChEBI" id="CHEBI:15377"/>
        <dbReference type="ChEBI" id="CHEBI:15378"/>
        <dbReference type="ChEBI" id="CHEBI:17790"/>
        <dbReference type="ChEBI" id="CHEBI:78846"/>
        <dbReference type="ChEBI" id="CHEBI:82735"/>
        <dbReference type="EC" id="3.1.1.85"/>
    </reaction>
</comment>
<feature type="domain" description="AB hydrolase-1" evidence="6">
    <location>
        <begin position="16"/>
        <end position="243"/>
    </location>
</feature>
<feature type="binding site" evidence="5">
    <location>
        <position position="237"/>
    </location>
    <ligand>
        <name>substrate</name>
    </ligand>
</feature>
<evidence type="ECO:0000313" key="8">
    <source>
        <dbReference type="Proteomes" id="UP000760480"/>
    </source>
</evidence>
<keyword evidence="3 5" id="KW-0093">Biotin biosynthesis</keyword>
<dbReference type="InterPro" id="IPR050228">
    <property type="entry name" value="Carboxylesterase_BioH"/>
</dbReference>
<feature type="active site" description="Nucleophile" evidence="5">
    <location>
        <position position="83"/>
    </location>
</feature>
<dbReference type="InterPro" id="IPR029058">
    <property type="entry name" value="AB_hydrolase_fold"/>
</dbReference>
<evidence type="ECO:0000256" key="5">
    <source>
        <dbReference type="HAMAP-Rule" id="MF_01260"/>
    </source>
</evidence>
<comment type="subcellular location">
    <subcellularLocation>
        <location evidence="5">Cytoplasm</location>
    </subcellularLocation>
</comment>
<dbReference type="PANTHER" id="PTHR43194:SF5">
    <property type="entry name" value="PIMELOYL-[ACYL-CARRIER PROTEIN] METHYL ESTER ESTERASE"/>
    <property type="match status" value="1"/>
</dbReference>
<organism evidence="7 8">
    <name type="scientific">Candidatus Competibacter phosphatis</name>
    <dbReference type="NCBI Taxonomy" id="221280"/>
    <lineage>
        <taxon>Bacteria</taxon>
        <taxon>Pseudomonadati</taxon>
        <taxon>Pseudomonadota</taxon>
        <taxon>Gammaproteobacteria</taxon>
        <taxon>Candidatus Competibacteraceae</taxon>
        <taxon>Candidatus Competibacter</taxon>
    </lineage>
</organism>